<evidence type="ECO:0000313" key="1">
    <source>
        <dbReference type="EMBL" id="ODM07085.1"/>
    </source>
</evidence>
<dbReference type="Proteomes" id="UP000094067">
    <property type="component" value="Unassembled WGS sequence"/>
</dbReference>
<proteinExistence type="predicted"/>
<name>A0A1E3AEC8_9FIRM</name>
<organism evidence="1 2">
    <name type="scientific">Eisenbergiella tayi</name>
    <dbReference type="NCBI Taxonomy" id="1432052"/>
    <lineage>
        <taxon>Bacteria</taxon>
        <taxon>Bacillati</taxon>
        <taxon>Bacillota</taxon>
        <taxon>Clostridia</taxon>
        <taxon>Lachnospirales</taxon>
        <taxon>Lachnospiraceae</taxon>
        <taxon>Eisenbergiella</taxon>
    </lineage>
</organism>
<sequence>MITETERYVISFFGVDSKYYTNDFVAHLWEESANKKYRNSGIFITARMNIERLVCGQIRGCTLGDTAHIITSVRNPVEVRSQEAFWNSYINITKEVREKLGNPSCTISIENINYRYFTEI</sequence>
<protein>
    <submittedName>
        <fullName evidence="1">Uncharacterized protein</fullName>
    </submittedName>
</protein>
<reference evidence="1 2" key="1">
    <citation type="submission" date="2016-07" db="EMBL/GenBank/DDBJ databases">
        <title>Characterization of isolates of Eisenbergiella tayi derived from blood cultures, using whole genome sequencing.</title>
        <authorList>
            <person name="Burdz T."/>
            <person name="Wiebe D."/>
            <person name="Huynh C."/>
            <person name="Bernard K."/>
        </authorList>
    </citation>
    <scope>NUCLEOTIDE SEQUENCE [LARGE SCALE GENOMIC DNA]</scope>
    <source>
        <strain evidence="1 2">NML 110608</strain>
    </source>
</reference>
<dbReference type="RefSeq" id="WP_242877438.1">
    <property type="nucleotide sequence ID" value="NZ_DAWDRA010000053.1"/>
</dbReference>
<evidence type="ECO:0000313" key="2">
    <source>
        <dbReference type="Proteomes" id="UP000094067"/>
    </source>
</evidence>
<dbReference type="EMBL" id="MCGH01000002">
    <property type="protein sequence ID" value="ODM07085.1"/>
    <property type="molecule type" value="Genomic_DNA"/>
</dbReference>
<gene>
    <name evidence="1" type="ORF">BEI61_02975</name>
</gene>
<dbReference type="AlphaFoldDB" id="A0A1E3AEC8"/>
<accession>A0A1E3AEC8</accession>
<comment type="caution">
    <text evidence="1">The sequence shown here is derived from an EMBL/GenBank/DDBJ whole genome shotgun (WGS) entry which is preliminary data.</text>
</comment>